<evidence type="ECO:0000259" key="11">
    <source>
        <dbReference type="Pfam" id="PF13967"/>
    </source>
</evidence>
<accession>A0A8H3NK95</accession>
<dbReference type="PANTHER" id="PTHR13018:SF53">
    <property type="entry name" value="DUF221 DOMAIN PROTEIN"/>
    <property type="match status" value="1"/>
</dbReference>
<dbReference type="InterPro" id="IPR032880">
    <property type="entry name" value="CSC1/OSCA1-like_N"/>
</dbReference>
<evidence type="ECO:0000256" key="4">
    <source>
        <dbReference type="ARBA" id="ARBA00022692"/>
    </source>
</evidence>
<evidence type="ECO:0000256" key="7">
    <source>
        <dbReference type="SAM" id="Coils"/>
    </source>
</evidence>
<keyword evidence="6 8" id="KW-0472">Membrane</keyword>
<feature type="domain" description="CSC1/OSCA1-like 7TM region" evidence="9">
    <location>
        <begin position="473"/>
        <end position="746"/>
    </location>
</feature>
<keyword evidence="4 8" id="KW-0812">Transmembrane</keyword>
<sequence length="918" mass="104179">MQNDRNDRSNAPYSPLVLVAECFRIPSRHPGIGVYKNGHTAGPRGLIMVPTMAVPVWGGPLVKRQNFLNPNNDPNIGSSRGNASSTTSDAIAKLSGVNDSTSLSALLTTLLPALVIAFFWFGLFLICRRTQLRWYAPRSHLPCWHQHERTPQLPRGFINWFGQFLKISDAHVLHSSSMDGYLFLRFLRVLCSTCFTGCLITWPVLIPIHITGGAGNTQLDALSFSNVKDPTRYYAHAIMACVLFTYVFSVVTRESLFYANLRQAYLNSPAYVRRISSRTVLFMSVPEEYKNEPKLRQVFGDSIRRIWITSECKDLMRKVDKRDSLAYRLEKAETNFIRAANSARLKAFKNGVITSDTCLDCESGAHSWRQKIRRPSHRVKLFGPKVDSLRWLRDELVKVSKEVEDLQEQHKKGEMKNLSALFIEFKTQSDAQIALQTLSHHQPLHMTPRFIGISPKEVVWSSLNLSWWQRIVRKFAVQGGIAALVIFWSIPSAAVGAISNITYLTSLLPFLRFIDKLPLVLKGVIAGLLPSAALVLLMSLVPIICRFLARRAGAPSTAHVELFTQSAHFCFQVVQVFLVTTLTSAASAATAQIIKDPLSAKDLLAQNLPKATNFYISYFLLQGLTMSSMALVQVAGVIVFKFMSTFFDRSPRLLYQRWASLSGIGWGNVFPVFTNMGVIALTYSCIAPLILGFAFVGLYLVYQAYRYNFLFVYDIGTDTKGLVYPRALQHLLTGIYLADICMIGLFAIRAAIGPLIIMVLFAVLTVLAHLSLNEALAPLYSFLPRTLDTEEEEQQSKEEETQALLRHPRNRWAAAWKWFHPNLYRDYAALRRKVRRDHVEIRYSEEEERNAYFEPCIWARTPTLWIPRDKWGFSHREVLETHPSIPITDEGAHLDEKNKIVWDKYDPSLPLWELKVLY</sequence>
<gene>
    <name evidence="13" type="ORF">IFM46972_04521</name>
</gene>
<dbReference type="PANTHER" id="PTHR13018">
    <property type="entry name" value="PROBABLE MEMBRANE PROTEIN DUF221-RELATED"/>
    <property type="match status" value="1"/>
</dbReference>
<feature type="domain" description="CSC1/OSCA1-like N-terminal transmembrane" evidence="11">
    <location>
        <begin position="105"/>
        <end position="254"/>
    </location>
</feature>
<name>A0A8H3NK95_9EURO</name>
<feature type="domain" description="10TM putative phosphate transporter extracellular tail" evidence="10">
    <location>
        <begin position="818"/>
        <end position="907"/>
    </location>
</feature>
<evidence type="ECO:0000259" key="12">
    <source>
        <dbReference type="Pfam" id="PF14703"/>
    </source>
</evidence>
<evidence type="ECO:0000256" key="2">
    <source>
        <dbReference type="ARBA" id="ARBA00007779"/>
    </source>
</evidence>
<dbReference type="Proteomes" id="UP000465221">
    <property type="component" value="Unassembled WGS sequence"/>
</dbReference>
<dbReference type="Pfam" id="PF14703">
    <property type="entry name" value="PHM7_cyt"/>
    <property type="match status" value="1"/>
</dbReference>
<dbReference type="Pfam" id="PF02714">
    <property type="entry name" value="RSN1_7TM"/>
    <property type="match status" value="1"/>
</dbReference>
<feature type="transmembrane region" description="Helical" evidence="8">
    <location>
        <begin position="679"/>
        <end position="702"/>
    </location>
</feature>
<reference evidence="13 14" key="1">
    <citation type="submission" date="2020-01" db="EMBL/GenBank/DDBJ databases">
        <title>Draft genome sequence of Aspergillus udagawae IFM 46972.</title>
        <authorList>
            <person name="Takahashi H."/>
            <person name="Yaguchi T."/>
        </authorList>
    </citation>
    <scope>NUCLEOTIDE SEQUENCE [LARGE SCALE GENOMIC DNA]</scope>
    <source>
        <strain evidence="13 14">IFM 46972</strain>
    </source>
</reference>
<protein>
    <submittedName>
        <fullName evidence="13">Uncharacterized protein RSN1</fullName>
    </submittedName>
</protein>
<comment type="caution">
    <text evidence="13">The sequence shown here is derived from an EMBL/GenBank/DDBJ whole genome shotgun (WGS) entry which is preliminary data.</text>
</comment>
<feature type="transmembrane region" description="Helical" evidence="8">
    <location>
        <begin position="103"/>
        <end position="126"/>
    </location>
</feature>
<dbReference type="GO" id="GO:0005227">
    <property type="term" value="F:calcium-activated cation channel activity"/>
    <property type="evidence" value="ECO:0007669"/>
    <property type="project" value="InterPro"/>
</dbReference>
<evidence type="ECO:0000256" key="6">
    <source>
        <dbReference type="ARBA" id="ARBA00023136"/>
    </source>
</evidence>
<feature type="transmembrane region" description="Helical" evidence="8">
    <location>
        <begin position="480"/>
        <end position="504"/>
    </location>
</feature>
<dbReference type="InterPro" id="IPR003864">
    <property type="entry name" value="CSC1/OSCA1-like_7TM"/>
</dbReference>
<feature type="domain" description="CSC1/OSCA1-like cytosolic" evidence="12">
    <location>
        <begin position="277"/>
        <end position="461"/>
    </location>
</feature>
<dbReference type="InterPro" id="IPR045122">
    <property type="entry name" value="Csc1-like"/>
</dbReference>
<comment type="subcellular location">
    <subcellularLocation>
        <location evidence="1">Membrane</location>
        <topology evidence="1">Multi-pass membrane protein</topology>
    </subcellularLocation>
</comment>
<evidence type="ECO:0000256" key="3">
    <source>
        <dbReference type="ARBA" id="ARBA00022448"/>
    </source>
</evidence>
<evidence type="ECO:0000256" key="1">
    <source>
        <dbReference type="ARBA" id="ARBA00004141"/>
    </source>
</evidence>
<feature type="transmembrane region" description="Helical" evidence="8">
    <location>
        <begin position="752"/>
        <end position="772"/>
    </location>
</feature>
<dbReference type="Pfam" id="PF12621">
    <property type="entry name" value="PHM7_ext"/>
    <property type="match status" value="1"/>
</dbReference>
<evidence type="ECO:0000259" key="9">
    <source>
        <dbReference type="Pfam" id="PF02714"/>
    </source>
</evidence>
<feature type="transmembrane region" description="Helical" evidence="8">
    <location>
        <begin position="614"/>
        <end position="642"/>
    </location>
</feature>
<feature type="transmembrane region" description="Helical" evidence="8">
    <location>
        <begin position="233"/>
        <end position="252"/>
    </location>
</feature>
<feature type="coiled-coil region" evidence="7">
    <location>
        <begin position="389"/>
        <end position="416"/>
    </location>
</feature>
<evidence type="ECO:0000256" key="8">
    <source>
        <dbReference type="SAM" id="Phobius"/>
    </source>
</evidence>
<comment type="similarity">
    <text evidence="2">Belongs to the CSC1 (TC 1.A.17) family.</text>
</comment>
<dbReference type="EMBL" id="BLKC01000025">
    <property type="protein sequence ID" value="GFF35317.1"/>
    <property type="molecule type" value="Genomic_DNA"/>
</dbReference>
<organism evidence="13 14">
    <name type="scientific">Aspergillus udagawae</name>
    <dbReference type="NCBI Taxonomy" id="91492"/>
    <lineage>
        <taxon>Eukaryota</taxon>
        <taxon>Fungi</taxon>
        <taxon>Dikarya</taxon>
        <taxon>Ascomycota</taxon>
        <taxon>Pezizomycotina</taxon>
        <taxon>Eurotiomycetes</taxon>
        <taxon>Eurotiomycetidae</taxon>
        <taxon>Eurotiales</taxon>
        <taxon>Aspergillaceae</taxon>
        <taxon>Aspergillus</taxon>
        <taxon>Aspergillus subgen. Fumigati</taxon>
    </lineage>
</organism>
<evidence type="ECO:0000256" key="5">
    <source>
        <dbReference type="ARBA" id="ARBA00022989"/>
    </source>
</evidence>
<dbReference type="GO" id="GO:0005886">
    <property type="term" value="C:plasma membrane"/>
    <property type="evidence" value="ECO:0007669"/>
    <property type="project" value="TreeGrafter"/>
</dbReference>
<dbReference type="InterPro" id="IPR022257">
    <property type="entry name" value="PHM7_ext"/>
</dbReference>
<keyword evidence="5 8" id="KW-1133">Transmembrane helix</keyword>
<proteinExistence type="inferred from homology"/>
<keyword evidence="7" id="KW-0175">Coiled coil</keyword>
<dbReference type="InterPro" id="IPR027815">
    <property type="entry name" value="CSC1/OSCA1-like_cyt"/>
</dbReference>
<evidence type="ECO:0000313" key="14">
    <source>
        <dbReference type="Proteomes" id="UP000465221"/>
    </source>
</evidence>
<evidence type="ECO:0000313" key="13">
    <source>
        <dbReference type="EMBL" id="GFF35317.1"/>
    </source>
</evidence>
<evidence type="ECO:0000259" key="10">
    <source>
        <dbReference type="Pfam" id="PF12621"/>
    </source>
</evidence>
<keyword evidence="3" id="KW-0813">Transport</keyword>
<feature type="transmembrane region" description="Helical" evidence="8">
    <location>
        <begin position="524"/>
        <end position="549"/>
    </location>
</feature>
<feature type="transmembrane region" description="Helical" evidence="8">
    <location>
        <begin position="186"/>
        <end position="210"/>
    </location>
</feature>
<dbReference type="AlphaFoldDB" id="A0A8H3NK95"/>
<dbReference type="Pfam" id="PF13967">
    <property type="entry name" value="RSN1_TM"/>
    <property type="match status" value="1"/>
</dbReference>